<dbReference type="InterPro" id="IPR013651">
    <property type="entry name" value="ATP-grasp_RimK-type"/>
</dbReference>
<dbReference type="PANTHER" id="PTHR21621:SF0">
    <property type="entry name" value="BETA-CITRYLGLUTAMATE SYNTHASE B-RELATED"/>
    <property type="match status" value="1"/>
</dbReference>
<keyword evidence="1" id="KW-0067">ATP-binding</keyword>
<feature type="domain" description="ATP-grasp" evidence="2">
    <location>
        <begin position="7"/>
        <end position="60"/>
    </location>
</feature>
<evidence type="ECO:0000256" key="1">
    <source>
        <dbReference type="PROSITE-ProRule" id="PRU00409"/>
    </source>
</evidence>
<evidence type="ECO:0000313" key="4">
    <source>
        <dbReference type="Proteomes" id="UP001250858"/>
    </source>
</evidence>
<evidence type="ECO:0000259" key="2">
    <source>
        <dbReference type="PROSITE" id="PS50975"/>
    </source>
</evidence>
<dbReference type="Proteomes" id="UP001250858">
    <property type="component" value="Chromosome"/>
</dbReference>
<dbReference type="InterPro" id="IPR011761">
    <property type="entry name" value="ATP-grasp"/>
</dbReference>
<name>A0ABY9S6H7_9ACTN</name>
<evidence type="ECO:0000313" key="3">
    <source>
        <dbReference type="EMBL" id="WMX48989.1"/>
    </source>
</evidence>
<organism evidence="3 4">
    <name type="scientific">Streptomyces roseicoloratus</name>
    <dbReference type="NCBI Taxonomy" id="2508722"/>
    <lineage>
        <taxon>Bacteria</taxon>
        <taxon>Bacillati</taxon>
        <taxon>Actinomycetota</taxon>
        <taxon>Actinomycetes</taxon>
        <taxon>Kitasatosporales</taxon>
        <taxon>Streptomycetaceae</taxon>
        <taxon>Streptomyces</taxon>
    </lineage>
</organism>
<dbReference type="Gene3D" id="3.30.470.20">
    <property type="entry name" value="ATP-grasp fold, B domain"/>
    <property type="match status" value="1"/>
</dbReference>
<gene>
    <name evidence="3" type="ORF">RGF97_22070</name>
</gene>
<dbReference type="PROSITE" id="PS50975">
    <property type="entry name" value="ATP_GRASP"/>
    <property type="match status" value="1"/>
</dbReference>
<reference evidence="3 4" key="1">
    <citation type="submission" date="2023-09" db="EMBL/GenBank/DDBJ databases">
        <title>Complete genome of Streptomyces roseicoloratus T14.</title>
        <authorList>
            <person name="Bashizi T."/>
            <person name="Kim M.-J."/>
            <person name="Lee G."/>
            <person name="Tagele S.B."/>
            <person name="Shin J.-H."/>
        </authorList>
    </citation>
    <scope>NUCLEOTIDE SEQUENCE [LARGE SCALE GENOMIC DNA]</scope>
    <source>
        <strain evidence="3 4">T14</strain>
    </source>
</reference>
<accession>A0ABY9S6H7</accession>
<dbReference type="PANTHER" id="PTHR21621">
    <property type="entry name" value="RIBOSOMAL PROTEIN S6 MODIFICATION PROTEIN"/>
    <property type="match status" value="1"/>
</dbReference>
<dbReference type="Pfam" id="PF08443">
    <property type="entry name" value="RimK"/>
    <property type="match status" value="1"/>
</dbReference>
<proteinExistence type="predicted"/>
<keyword evidence="4" id="KW-1185">Reference proteome</keyword>
<sequence length="70" mass="7186">MHGLCVRAAAAVGARIAGVDVVRDADGGLMVLEVNSRVEFQGFEDATGVDVAARIVEACASEAIDVKEAI</sequence>
<dbReference type="SUPFAM" id="SSF56059">
    <property type="entry name" value="Glutathione synthetase ATP-binding domain-like"/>
    <property type="match status" value="1"/>
</dbReference>
<dbReference type="EMBL" id="CP133762">
    <property type="protein sequence ID" value="WMX48989.1"/>
    <property type="molecule type" value="Genomic_DNA"/>
</dbReference>
<protein>
    <recommendedName>
        <fullName evidence="2">ATP-grasp domain-containing protein</fullName>
    </recommendedName>
</protein>
<keyword evidence="1" id="KW-0547">Nucleotide-binding</keyword>